<organism evidence="1 2">
    <name type="scientific">Zestomonas carbonaria</name>
    <dbReference type="NCBI Taxonomy" id="2762745"/>
    <lineage>
        <taxon>Bacteria</taxon>
        <taxon>Pseudomonadati</taxon>
        <taxon>Pseudomonadota</taxon>
        <taxon>Gammaproteobacteria</taxon>
        <taxon>Pseudomonadales</taxon>
        <taxon>Pseudomonadaceae</taxon>
        <taxon>Zestomonas</taxon>
    </lineage>
</organism>
<proteinExistence type="predicted"/>
<dbReference type="PROSITE" id="PS51257">
    <property type="entry name" value="PROKAR_LIPOPROTEIN"/>
    <property type="match status" value="1"/>
</dbReference>
<protein>
    <recommendedName>
        <fullName evidence="3">Lipoprotein</fullName>
    </recommendedName>
</protein>
<gene>
    <name evidence="1" type="ORF">PSEWESI4_00750</name>
</gene>
<dbReference type="Proteomes" id="UP000583387">
    <property type="component" value="Unassembled WGS sequence"/>
</dbReference>
<comment type="caution">
    <text evidence="1">The sequence shown here is derived from an EMBL/GenBank/DDBJ whole genome shotgun (WGS) entry which is preliminary data.</text>
</comment>
<evidence type="ECO:0000313" key="1">
    <source>
        <dbReference type="EMBL" id="CAD5106487.1"/>
    </source>
</evidence>
<dbReference type="AlphaFoldDB" id="A0A7U7EK34"/>
<reference evidence="1 2" key="1">
    <citation type="submission" date="2020-08" db="EMBL/GenBank/DDBJ databases">
        <authorList>
            <person name="Criscuolo A."/>
        </authorList>
    </citation>
    <scope>NUCLEOTIDE SEQUENCE [LARGE SCALE GENOMIC DNA]</scope>
    <source>
        <strain evidence="1">CIP111764</strain>
    </source>
</reference>
<accession>A0A7U7EK34</accession>
<name>A0A7U7EK34_9GAMM</name>
<evidence type="ECO:0000313" key="2">
    <source>
        <dbReference type="Proteomes" id="UP000583387"/>
    </source>
</evidence>
<dbReference type="RefSeq" id="WP_187669851.1">
    <property type="nucleotide sequence ID" value="NZ_CAJFCI010000023.1"/>
</dbReference>
<evidence type="ECO:0008006" key="3">
    <source>
        <dbReference type="Google" id="ProtNLM"/>
    </source>
</evidence>
<keyword evidence="2" id="KW-1185">Reference proteome</keyword>
<sequence length="129" mass="14428">MKQLFALLFCATLLVGCTSKPVLNPSEQVPANVHADQATMQKAIVDALTSRGWTVQQVTPTDIRAAITVRNRHRAQIAINYSPLDYQIQYVNSSGLDYKDGKIHRNYNRWVANLSNTIRQNLTTATNAQ</sequence>
<dbReference type="EMBL" id="CAJFCI010000023">
    <property type="protein sequence ID" value="CAD5106487.1"/>
    <property type="molecule type" value="Genomic_DNA"/>
</dbReference>